<dbReference type="InterPro" id="IPR013105">
    <property type="entry name" value="TPR_2"/>
</dbReference>
<dbReference type="Proteomes" id="UP000694308">
    <property type="component" value="Unassembled WGS sequence"/>
</dbReference>
<dbReference type="Pfam" id="PF00535">
    <property type="entry name" value="Glycos_transf_2"/>
    <property type="match status" value="1"/>
</dbReference>
<evidence type="ECO:0000256" key="2">
    <source>
        <dbReference type="ARBA" id="ARBA00022803"/>
    </source>
</evidence>
<reference evidence="5" key="1">
    <citation type="submission" date="2020-12" db="EMBL/GenBank/DDBJ databases">
        <title>Clostridium thailandense sp. nov., a novel acetogenic bacterium isolated from peat land soil in Thailand.</title>
        <authorList>
            <person name="Chaikitkaew S."/>
            <person name="Birkeland N.K."/>
        </authorList>
    </citation>
    <scope>NUCLEOTIDE SEQUENCE</scope>
    <source>
        <strain evidence="5">PL3</strain>
    </source>
</reference>
<dbReference type="CDD" id="cd02511">
    <property type="entry name" value="Beta4Glucosyltransferase"/>
    <property type="match status" value="1"/>
</dbReference>
<dbReference type="PROSITE" id="PS50005">
    <property type="entry name" value="TPR"/>
    <property type="match status" value="2"/>
</dbReference>
<name>A0A949WTS3_9CLOT</name>
<comment type="caution">
    <text evidence="5">The sequence shown here is derived from an EMBL/GenBank/DDBJ whole genome shotgun (WGS) entry which is preliminary data.</text>
</comment>
<proteinExistence type="predicted"/>
<sequence>MTLGLCMIVKNEEKNLPRCLESVKDIVDEIIIVDTGSTDSTVEIAESYGAKVLLYKWDDSFANARNFSLQKASKDWILIMDADDELKEDDKDKVIHLVNDKNSDVDVYFGETLSYVGDAPGSDIYTNLNVRFIKNGKGIKFKGDIHEQIIFENKNNARLVDVRFYHYGYLNKTVEVKNKRKRNMQIIKKTLEDNPKDSFMLYNMGTEYMALGNFSEALNYYKKSYEDFNPDLVAFNSKLILKMIYCYEVLGEFKEEIELINEGLKYYPEFTELEFRRAMVFYNRKKYDMAIEALNKCIDMGEPPAVFRDLSGVGSYRVYYLLGAIYFDMENYDESYKYLDKALKLNCKFTEAILKISQIMFIKKFSVDEIELKLTNYFNGTVDENTNLLLSDIFYNKDKFDVAYKYAEKAEKYKINSAKVNYYKGVLLFYQRRFKEALDSLSKVEIGNFYNNSIYYSILCEIFNNQYNHADSLLDITKKFNENEKTAVYKTFKDIMQGNKYSPISEDKEDSVEFLIPIFDLLEMILKSNSFDEFKKAVQLLNLINDDSILLLLGKLYYRRGYFEFAYKEFIRSIKIYEKIDIEALEMMKLILIYKEV</sequence>
<accession>A0A949WTS3</accession>
<dbReference type="PANTHER" id="PTHR43630:SF2">
    <property type="entry name" value="GLYCOSYLTRANSFERASE"/>
    <property type="match status" value="1"/>
</dbReference>
<feature type="domain" description="Glycosyltransferase 2-like" evidence="4">
    <location>
        <begin position="6"/>
        <end position="107"/>
    </location>
</feature>
<keyword evidence="1" id="KW-0677">Repeat</keyword>
<dbReference type="AlphaFoldDB" id="A0A949WTS3"/>
<dbReference type="Pfam" id="PF07719">
    <property type="entry name" value="TPR_2"/>
    <property type="match status" value="1"/>
</dbReference>
<evidence type="ECO:0000256" key="3">
    <source>
        <dbReference type="PROSITE-ProRule" id="PRU00339"/>
    </source>
</evidence>
<evidence type="ECO:0000256" key="1">
    <source>
        <dbReference type="ARBA" id="ARBA00022737"/>
    </source>
</evidence>
<dbReference type="PANTHER" id="PTHR43630">
    <property type="entry name" value="POLY-BETA-1,6-N-ACETYL-D-GLUCOSAMINE SYNTHASE"/>
    <property type="match status" value="1"/>
</dbReference>
<keyword evidence="6" id="KW-1185">Reference proteome</keyword>
<organism evidence="5 6">
    <name type="scientific">Clostridium thailandense</name>
    <dbReference type="NCBI Taxonomy" id="2794346"/>
    <lineage>
        <taxon>Bacteria</taxon>
        <taxon>Bacillati</taxon>
        <taxon>Bacillota</taxon>
        <taxon>Clostridia</taxon>
        <taxon>Eubacteriales</taxon>
        <taxon>Clostridiaceae</taxon>
        <taxon>Clostridium</taxon>
    </lineage>
</organism>
<dbReference type="SMART" id="SM00028">
    <property type="entry name" value="TPR"/>
    <property type="match status" value="6"/>
</dbReference>
<dbReference type="RefSeq" id="WP_218323613.1">
    <property type="nucleotide sequence ID" value="NZ_JAEEGC010000184.1"/>
</dbReference>
<feature type="repeat" description="TPR" evidence="3">
    <location>
        <begin position="316"/>
        <end position="349"/>
    </location>
</feature>
<dbReference type="EMBL" id="JAEEGC010000184">
    <property type="protein sequence ID" value="MBV7276531.1"/>
    <property type="molecule type" value="Genomic_DNA"/>
</dbReference>
<dbReference type="InterPro" id="IPR001173">
    <property type="entry name" value="Glyco_trans_2-like"/>
</dbReference>
<evidence type="ECO:0000313" key="5">
    <source>
        <dbReference type="EMBL" id="MBV7276531.1"/>
    </source>
</evidence>
<keyword evidence="2 3" id="KW-0802">TPR repeat</keyword>
<evidence type="ECO:0000259" key="4">
    <source>
        <dbReference type="Pfam" id="PF00535"/>
    </source>
</evidence>
<gene>
    <name evidence="5" type="ORF">I6U48_27025</name>
</gene>
<dbReference type="PROSITE" id="PS50293">
    <property type="entry name" value="TPR_REGION"/>
    <property type="match status" value="1"/>
</dbReference>
<dbReference type="InterPro" id="IPR019734">
    <property type="entry name" value="TPR_rpt"/>
</dbReference>
<feature type="repeat" description="TPR" evidence="3">
    <location>
        <begin position="198"/>
        <end position="231"/>
    </location>
</feature>
<dbReference type="Pfam" id="PF13181">
    <property type="entry name" value="TPR_8"/>
    <property type="match status" value="2"/>
</dbReference>
<evidence type="ECO:0000313" key="6">
    <source>
        <dbReference type="Proteomes" id="UP000694308"/>
    </source>
</evidence>
<protein>
    <submittedName>
        <fullName evidence="5">Glycosyltransferase</fullName>
    </submittedName>
</protein>